<sequence>MTLDLPDDSPAYDLPWIITFGPASDDEDEVWEPVVCGPYSREHALAVANAVVTDEELLAVVEPLQPHTEIDGIKAEIAKARELAASYDDEDFAEDDHEGHDHEGHDHDHDHDDDHHVLPEPSALPTAAELKAGFTAIAARLSA</sequence>
<feature type="region of interest" description="Disordered" evidence="1">
    <location>
        <begin position="85"/>
        <end position="116"/>
    </location>
</feature>
<feature type="compositionally biased region" description="Basic and acidic residues" evidence="1">
    <location>
        <begin position="97"/>
        <end position="116"/>
    </location>
</feature>
<keyword evidence="3" id="KW-1185">Reference proteome</keyword>
<organism evidence="2 3">
    <name type="scientific">Longispora fulva</name>
    <dbReference type="NCBI Taxonomy" id="619741"/>
    <lineage>
        <taxon>Bacteria</taxon>
        <taxon>Bacillati</taxon>
        <taxon>Actinomycetota</taxon>
        <taxon>Actinomycetes</taxon>
        <taxon>Micromonosporales</taxon>
        <taxon>Micromonosporaceae</taxon>
        <taxon>Longispora</taxon>
    </lineage>
</organism>
<dbReference type="Proteomes" id="UP000622552">
    <property type="component" value="Unassembled WGS sequence"/>
</dbReference>
<protein>
    <submittedName>
        <fullName evidence="2">Uncharacterized protein</fullName>
    </submittedName>
</protein>
<comment type="caution">
    <text evidence="2">The sequence shown here is derived from an EMBL/GenBank/DDBJ whole genome shotgun (WGS) entry which is preliminary data.</text>
</comment>
<evidence type="ECO:0000313" key="2">
    <source>
        <dbReference type="EMBL" id="MBG6140280.1"/>
    </source>
</evidence>
<dbReference type="EMBL" id="JADOUF010000001">
    <property type="protein sequence ID" value="MBG6140280.1"/>
    <property type="molecule type" value="Genomic_DNA"/>
</dbReference>
<evidence type="ECO:0000313" key="3">
    <source>
        <dbReference type="Proteomes" id="UP000622552"/>
    </source>
</evidence>
<dbReference type="AlphaFoldDB" id="A0A8J7KJD6"/>
<reference evidence="2" key="1">
    <citation type="submission" date="2020-11" db="EMBL/GenBank/DDBJ databases">
        <title>Sequencing the genomes of 1000 actinobacteria strains.</title>
        <authorList>
            <person name="Klenk H.-P."/>
        </authorList>
    </citation>
    <scope>NUCLEOTIDE SEQUENCE</scope>
    <source>
        <strain evidence="2">DSM 45356</strain>
    </source>
</reference>
<name>A0A8J7KJD6_9ACTN</name>
<feature type="compositionally biased region" description="Acidic residues" evidence="1">
    <location>
        <begin position="87"/>
        <end position="96"/>
    </location>
</feature>
<gene>
    <name evidence="2" type="ORF">IW245_006474</name>
</gene>
<evidence type="ECO:0000256" key="1">
    <source>
        <dbReference type="SAM" id="MobiDB-lite"/>
    </source>
</evidence>
<proteinExistence type="predicted"/>
<accession>A0A8J7KJD6</accession>